<reference evidence="1" key="1">
    <citation type="journal article" date="2014" name="Int. J. Syst. Evol. Microbiol.">
        <title>Complete genome sequence of Corynebacterium casei LMG S-19264T (=DSM 44701T), isolated from a smear-ripened cheese.</title>
        <authorList>
            <consortium name="US DOE Joint Genome Institute (JGI-PGF)"/>
            <person name="Walter F."/>
            <person name="Albersmeier A."/>
            <person name="Kalinowski J."/>
            <person name="Ruckert C."/>
        </authorList>
    </citation>
    <scope>NUCLEOTIDE SEQUENCE</scope>
    <source>
        <strain evidence="1">CGMCC 1.15360</strain>
    </source>
</reference>
<dbReference type="Proteomes" id="UP000612349">
    <property type="component" value="Unassembled WGS sequence"/>
</dbReference>
<comment type="caution">
    <text evidence="1">The sequence shown here is derived from an EMBL/GenBank/DDBJ whole genome shotgun (WGS) entry which is preliminary data.</text>
</comment>
<name>A0A916Z5W2_9SPHN</name>
<evidence type="ECO:0000313" key="2">
    <source>
        <dbReference type="Proteomes" id="UP000612349"/>
    </source>
</evidence>
<protein>
    <submittedName>
        <fullName evidence="1">Uncharacterized protein</fullName>
    </submittedName>
</protein>
<accession>A0A916Z5W2</accession>
<dbReference type="AlphaFoldDB" id="A0A916Z5W2"/>
<sequence length="72" mass="7467">MRAPAIFTETQRWRGQCDSVPDTKGNRPVRKIAICLALVACSSTSGCIALLAGAAGAGTVACTEKEIDCPVD</sequence>
<gene>
    <name evidence="1" type="ORF">GCM10010990_29730</name>
</gene>
<dbReference type="EMBL" id="BMIP01000007">
    <property type="protein sequence ID" value="GGD78001.1"/>
    <property type="molecule type" value="Genomic_DNA"/>
</dbReference>
<reference evidence="1" key="2">
    <citation type="submission" date="2020-09" db="EMBL/GenBank/DDBJ databases">
        <authorList>
            <person name="Sun Q."/>
            <person name="Zhou Y."/>
        </authorList>
    </citation>
    <scope>NUCLEOTIDE SEQUENCE</scope>
    <source>
        <strain evidence="1">CGMCC 1.15360</strain>
    </source>
</reference>
<evidence type="ECO:0000313" key="1">
    <source>
        <dbReference type="EMBL" id="GGD78001.1"/>
    </source>
</evidence>
<proteinExistence type="predicted"/>
<organism evidence="1 2">
    <name type="scientific">Croceicoccus mobilis</name>
    <dbReference type="NCBI Taxonomy" id="1703339"/>
    <lineage>
        <taxon>Bacteria</taxon>
        <taxon>Pseudomonadati</taxon>
        <taxon>Pseudomonadota</taxon>
        <taxon>Alphaproteobacteria</taxon>
        <taxon>Sphingomonadales</taxon>
        <taxon>Erythrobacteraceae</taxon>
        <taxon>Croceicoccus</taxon>
    </lineage>
</organism>
<keyword evidence="2" id="KW-1185">Reference proteome</keyword>